<dbReference type="GO" id="GO:0003676">
    <property type="term" value="F:nucleic acid binding"/>
    <property type="evidence" value="ECO:0007669"/>
    <property type="project" value="InterPro"/>
</dbReference>
<keyword evidence="1" id="KW-0540">Nuclease</keyword>
<protein>
    <recommendedName>
        <fullName evidence="4">BRCT domain-containing protein</fullName>
    </recommendedName>
</protein>
<dbReference type="CDD" id="cd17748">
    <property type="entry name" value="BRCT_DNA_ligase_like"/>
    <property type="match status" value="1"/>
</dbReference>
<dbReference type="InterPro" id="IPR001357">
    <property type="entry name" value="BRCT_dom"/>
</dbReference>
<accession>A0A9W6D9J3</accession>
<keyword evidence="6" id="KW-1185">Reference proteome</keyword>
<feature type="domain" description="BRCT" evidence="4">
    <location>
        <begin position="321"/>
        <end position="399"/>
    </location>
</feature>
<dbReference type="InterPro" id="IPR012337">
    <property type="entry name" value="RNaseH-like_sf"/>
</dbReference>
<evidence type="ECO:0000313" key="5">
    <source>
        <dbReference type="EMBL" id="GKU24375.1"/>
    </source>
</evidence>
<dbReference type="InterPro" id="IPR036420">
    <property type="entry name" value="BRCT_dom_sf"/>
</dbReference>
<dbReference type="CDD" id="cd06127">
    <property type="entry name" value="DEDDh"/>
    <property type="match status" value="1"/>
</dbReference>
<dbReference type="PANTHER" id="PTHR30231">
    <property type="entry name" value="DNA POLYMERASE III SUBUNIT EPSILON"/>
    <property type="match status" value="1"/>
</dbReference>
<dbReference type="SUPFAM" id="SSF52113">
    <property type="entry name" value="BRCT domain"/>
    <property type="match status" value="1"/>
</dbReference>
<gene>
    <name evidence="5" type="ORF">CFOLD11_12010</name>
</gene>
<dbReference type="Pfam" id="PF00533">
    <property type="entry name" value="BRCT"/>
    <property type="match status" value="1"/>
</dbReference>
<dbReference type="PROSITE" id="PS50172">
    <property type="entry name" value="BRCT"/>
    <property type="match status" value="1"/>
</dbReference>
<sequence length="399" mass="46594">MIETKREWKTFESVEKELEKLKEWHLISPKATEVKAFYYKGAYTDKHIECKVAGYVDDNEIVLYVDGELHSIHPDYFLDMQKKDFSLYGSIEETGLDEAKKLDENKKDKKTDESKSINKKAEKKERFIIVDIETPHSFYPKDGIREVAATVVEDYEIIDKLHLAIINEVEEYKKGYGAGLENIEENEALREEFKNFLLKYKYPLVAHNASFDKSFLDFWNWIDKDQVFYCSMNTIKKMEKLDSYKLRDLLEHYNIKDNQEHTAMQDVLDLLELLKKLKPKKWSKLGGNTSVSETKPKRSYMFDKEEREENKARLERAKENIIEDILQSKNIVFTGETVKDRVELSELAIMYGGNVKSGVSKKTNILVVGENPGSKLSKAQELGIEVLSEEEFLNLIYKK</sequence>
<dbReference type="Proteomes" id="UP001057868">
    <property type="component" value="Unassembled WGS sequence"/>
</dbReference>
<dbReference type="GO" id="GO:0008408">
    <property type="term" value="F:3'-5' exonuclease activity"/>
    <property type="evidence" value="ECO:0007669"/>
    <property type="project" value="TreeGrafter"/>
</dbReference>
<dbReference type="RefSeq" id="WP_261851382.1">
    <property type="nucleotide sequence ID" value="NZ_BQXY01000001.1"/>
</dbReference>
<evidence type="ECO:0000313" key="6">
    <source>
        <dbReference type="Proteomes" id="UP001057868"/>
    </source>
</evidence>
<evidence type="ECO:0000259" key="4">
    <source>
        <dbReference type="PROSITE" id="PS50172"/>
    </source>
</evidence>
<dbReference type="AlphaFoldDB" id="A0A9W6D9J3"/>
<dbReference type="Gene3D" id="3.40.50.10190">
    <property type="entry name" value="BRCT domain"/>
    <property type="match status" value="1"/>
</dbReference>
<dbReference type="EMBL" id="BQXY01000001">
    <property type="protein sequence ID" value="GKU24375.1"/>
    <property type="molecule type" value="Genomic_DNA"/>
</dbReference>
<keyword evidence="3" id="KW-0269">Exonuclease</keyword>
<keyword evidence="2" id="KW-0378">Hydrolase</keyword>
<evidence type="ECO:0000256" key="2">
    <source>
        <dbReference type="ARBA" id="ARBA00022801"/>
    </source>
</evidence>
<organism evidence="5 6">
    <name type="scientific">Clostridium folliculivorans</name>
    <dbReference type="NCBI Taxonomy" id="2886038"/>
    <lineage>
        <taxon>Bacteria</taxon>
        <taxon>Bacillati</taxon>
        <taxon>Bacillota</taxon>
        <taxon>Clostridia</taxon>
        <taxon>Eubacteriales</taxon>
        <taxon>Clostridiaceae</taxon>
        <taxon>Clostridium</taxon>
    </lineage>
</organism>
<dbReference type="SMART" id="SM00479">
    <property type="entry name" value="EXOIII"/>
    <property type="match status" value="1"/>
</dbReference>
<evidence type="ECO:0000256" key="1">
    <source>
        <dbReference type="ARBA" id="ARBA00022722"/>
    </source>
</evidence>
<reference evidence="5" key="1">
    <citation type="journal article" date="2023" name="Int. J. Syst. Evol. Microbiol.">
        <title>&lt;i&gt;Clostridium folliculivorans&lt;/i&gt; sp. nov., isolated from soil samples of an organic paddy in Japan.</title>
        <authorList>
            <person name="Tazawa J."/>
            <person name="Kobayashi H."/>
            <person name="Tanizawa Y."/>
            <person name="Uchino A."/>
            <person name="Tanaka F."/>
            <person name="Urashima Y."/>
            <person name="Miura S."/>
            <person name="Sakamoto M."/>
            <person name="Ohkuma M."/>
            <person name="Tohno M."/>
        </authorList>
    </citation>
    <scope>NUCLEOTIDE SEQUENCE</scope>
    <source>
        <strain evidence="5">D1-1</strain>
    </source>
</reference>
<proteinExistence type="predicted"/>
<dbReference type="SMART" id="SM00292">
    <property type="entry name" value="BRCT"/>
    <property type="match status" value="1"/>
</dbReference>
<dbReference type="Gene3D" id="3.30.420.10">
    <property type="entry name" value="Ribonuclease H-like superfamily/Ribonuclease H"/>
    <property type="match status" value="1"/>
</dbReference>
<name>A0A9W6D9J3_9CLOT</name>
<comment type="caution">
    <text evidence="5">The sequence shown here is derived from an EMBL/GenBank/DDBJ whole genome shotgun (WGS) entry which is preliminary data.</text>
</comment>
<dbReference type="SUPFAM" id="SSF53098">
    <property type="entry name" value="Ribonuclease H-like"/>
    <property type="match status" value="1"/>
</dbReference>
<evidence type="ECO:0000256" key="3">
    <source>
        <dbReference type="ARBA" id="ARBA00022839"/>
    </source>
</evidence>
<dbReference type="InterPro" id="IPR013520">
    <property type="entry name" value="Ribonucl_H"/>
</dbReference>
<dbReference type="Pfam" id="PF00929">
    <property type="entry name" value="RNase_T"/>
    <property type="match status" value="1"/>
</dbReference>
<dbReference type="PANTHER" id="PTHR30231:SF4">
    <property type="entry name" value="PROTEIN NEN2"/>
    <property type="match status" value="1"/>
</dbReference>
<dbReference type="InterPro" id="IPR036397">
    <property type="entry name" value="RNaseH_sf"/>
</dbReference>